<keyword evidence="2" id="KW-1185">Reference proteome</keyword>
<dbReference type="AlphaFoldDB" id="A0A2P4EU80"/>
<protein>
    <submittedName>
        <fullName evidence="1">Uncharacterized protein</fullName>
    </submittedName>
</protein>
<dbReference type="RefSeq" id="WP_104738640.1">
    <property type="nucleotide sequence ID" value="NZ_BMHR01000010.1"/>
</dbReference>
<dbReference type="Proteomes" id="UP000243451">
    <property type="component" value="Unassembled WGS sequence"/>
</dbReference>
<evidence type="ECO:0000313" key="2">
    <source>
        <dbReference type="Proteomes" id="UP000243451"/>
    </source>
</evidence>
<proteinExistence type="predicted"/>
<evidence type="ECO:0000313" key="1">
    <source>
        <dbReference type="EMBL" id="POB03017.1"/>
    </source>
</evidence>
<organism evidence="1 2">
    <name type="scientific">Halopseudomonas oceani</name>
    <dbReference type="NCBI Taxonomy" id="1708783"/>
    <lineage>
        <taxon>Bacteria</taxon>
        <taxon>Pseudomonadati</taxon>
        <taxon>Pseudomonadota</taxon>
        <taxon>Gammaproteobacteria</taxon>
        <taxon>Pseudomonadales</taxon>
        <taxon>Pseudomonadaceae</taxon>
        <taxon>Halopseudomonas</taxon>
    </lineage>
</organism>
<gene>
    <name evidence="1" type="ORF">C1949_11665</name>
</gene>
<dbReference type="EMBL" id="PPSK01000010">
    <property type="protein sequence ID" value="POB03017.1"/>
    <property type="molecule type" value="Genomic_DNA"/>
</dbReference>
<dbReference type="OrthoDB" id="6058483at2"/>
<reference evidence="1 2" key="1">
    <citation type="submission" date="2018-01" db="EMBL/GenBank/DDBJ databases">
        <title>Draft genome of the type strain Pseudomonas oceani DSM 100277 isolated from the deep water in Okinawa trough, northwestern Pacific Ocean.</title>
        <authorList>
            <person name="Gomila M."/>
            <person name="Mulet M."/>
            <person name="Garcia-Valdes E."/>
            <person name="Lalucat J."/>
        </authorList>
    </citation>
    <scope>NUCLEOTIDE SEQUENCE [LARGE SCALE GENOMIC DNA]</scope>
    <source>
        <strain evidence="1 2">DSM 100277</strain>
    </source>
</reference>
<comment type="caution">
    <text evidence="1">The sequence shown here is derived from an EMBL/GenBank/DDBJ whole genome shotgun (WGS) entry which is preliminary data.</text>
</comment>
<name>A0A2P4EU80_9GAMM</name>
<accession>A0A2P4EU80</accession>
<sequence length="173" mass="18094">MSLYNSVEQFEADVTLAHLIVHGDENATAETEGGPVDSFAKLMAELRAAVGDEFDTAAILQRLSALEAKPAPVPVQTVAASRALVLADASQYLAVDSAAAVTLTLPAQATVAWPDNTEIYIQQIGDGQVTIAASAVTIITEETLTTRKKGSPVTLKRLGADLWTLFGSLEAAA</sequence>